<evidence type="ECO:0000313" key="4">
    <source>
        <dbReference type="EMBL" id="ASM76853.1"/>
    </source>
</evidence>
<dbReference type="GO" id="GO:0045892">
    <property type="term" value="P:negative regulation of DNA-templated transcription"/>
    <property type="evidence" value="ECO:0007669"/>
    <property type="project" value="TreeGrafter"/>
</dbReference>
<sequence>MPTSVDKTLRALQALAGHEVHGLSPADLAERLKVAPSWISQVMPALEAEHWVERIPDTGRWRLGVAPVRIGLTAAQHLQRARTELDSLTSRYLGSAQ</sequence>
<name>A0A221KDG5_VITFI</name>
<dbReference type="InterPro" id="IPR036388">
    <property type="entry name" value="WH-like_DNA-bd_sf"/>
</dbReference>
<dbReference type="Gene3D" id="1.10.10.10">
    <property type="entry name" value="Winged helix-like DNA-binding domain superfamily/Winged helix DNA-binding domain"/>
    <property type="match status" value="1"/>
</dbReference>
<reference evidence="4 6" key="1">
    <citation type="submission" date="2017-07" db="EMBL/GenBank/DDBJ databases">
        <title>Complete Genome Sequence of the cosmetic ferment Vitreoscilla filiformis (ATCC15551).</title>
        <authorList>
            <person name="Contreras S."/>
            <person name="Sagory-Zalkind P."/>
            <person name="Blanquart H."/>
            <person name="Iltis A."/>
            <person name="Morand S.C."/>
        </authorList>
    </citation>
    <scope>NUCLEOTIDE SEQUENCE [LARGE SCALE GENOMIC DNA]</scope>
    <source>
        <strain evidence="4 6">ATCC 15551</strain>
    </source>
</reference>
<dbReference type="OrthoDB" id="8593745at2"/>
<evidence type="ECO:0000313" key="6">
    <source>
        <dbReference type="Proteomes" id="UP000199729"/>
    </source>
</evidence>
<dbReference type="KEGG" id="vff:VITFI_CDS1520"/>
<dbReference type="GO" id="GO:0003677">
    <property type="term" value="F:DNA binding"/>
    <property type="evidence" value="ECO:0007669"/>
    <property type="project" value="InterPro"/>
</dbReference>
<dbReference type="EMBL" id="CP022423">
    <property type="protein sequence ID" value="ASM76853.1"/>
    <property type="molecule type" value="Genomic_DNA"/>
</dbReference>
<dbReference type="InterPro" id="IPR005471">
    <property type="entry name" value="Tscrpt_reg_IclR_N"/>
</dbReference>
<dbReference type="KEGG" id="vff:VITFI_CDS0644"/>
<dbReference type="InterPro" id="IPR036390">
    <property type="entry name" value="WH_DNA-bd_sf"/>
</dbReference>
<dbReference type="PANTHER" id="PTHR30136:SF35">
    <property type="entry name" value="HTH-TYPE TRANSCRIPTIONAL REGULATOR RV1719"/>
    <property type="match status" value="1"/>
</dbReference>
<gene>
    <name evidence="2" type="ORF">VITFI_CDS0124</name>
    <name evidence="3" type="ORF">VITFI_CDS0644</name>
    <name evidence="4" type="ORF">VITFI_CDS1075</name>
    <name evidence="5" type="ORF">VITFI_CDS1520</name>
</gene>
<feature type="domain" description="HTH iclR-type" evidence="1">
    <location>
        <begin position="2"/>
        <end position="65"/>
    </location>
</feature>
<evidence type="ECO:0000259" key="1">
    <source>
        <dbReference type="PROSITE" id="PS51077"/>
    </source>
</evidence>
<evidence type="ECO:0000313" key="5">
    <source>
        <dbReference type="EMBL" id="ASM77298.1"/>
    </source>
</evidence>
<proteinExistence type="predicted"/>
<dbReference type="SUPFAM" id="SSF46785">
    <property type="entry name" value="Winged helix' DNA-binding domain"/>
    <property type="match status" value="1"/>
</dbReference>
<dbReference type="GO" id="GO:0003700">
    <property type="term" value="F:DNA-binding transcription factor activity"/>
    <property type="evidence" value="ECO:0007669"/>
    <property type="project" value="TreeGrafter"/>
</dbReference>
<organism evidence="4 6">
    <name type="scientific">Vitreoscilla filiformis</name>
    <dbReference type="NCBI Taxonomy" id="63"/>
    <lineage>
        <taxon>Bacteria</taxon>
        <taxon>Pseudomonadati</taxon>
        <taxon>Pseudomonadota</taxon>
        <taxon>Betaproteobacteria</taxon>
        <taxon>Neisseriales</taxon>
        <taxon>Neisseriaceae</taxon>
        <taxon>Vitreoscilla</taxon>
    </lineage>
</organism>
<dbReference type="Proteomes" id="UP000199729">
    <property type="component" value="Chromosome"/>
</dbReference>
<dbReference type="EMBL" id="CP022423">
    <property type="protein sequence ID" value="ASM76423.1"/>
    <property type="molecule type" value="Genomic_DNA"/>
</dbReference>
<evidence type="ECO:0000313" key="2">
    <source>
        <dbReference type="EMBL" id="ASM75903.1"/>
    </source>
</evidence>
<dbReference type="EMBL" id="CP022423">
    <property type="protein sequence ID" value="ASM77298.1"/>
    <property type="molecule type" value="Genomic_DNA"/>
</dbReference>
<accession>A0A221KDG5</accession>
<dbReference type="KEGG" id="vff:VITFI_CDS0124"/>
<dbReference type="AlphaFoldDB" id="A0A221KDG5"/>
<keyword evidence="6" id="KW-1185">Reference proteome</keyword>
<dbReference type="PANTHER" id="PTHR30136">
    <property type="entry name" value="HELIX-TURN-HELIX TRANSCRIPTIONAL REGULATOR, ICLR FAMILY"/>
    <property type="match status" value="1"/>
</dbReference>
<dbReference type="KEGG" id="vff:VITFI_CDS1075"/>
<dbReference type="InterPro" id="IPR050707">
    <property type="entry name" value="HTH_MetabolicPath_Reg"/>
</dbReference>
<evidence type="ECO:0000313" key="3">
    <source>
        <dbReference type="EMBL" id="ASM76423.1"/>
    </source>
</evidence>
<protein>
    <submittedName>
        <fullName evidence="4">IclR family transcriptional regulator</fullName>
    </submittedName>
</protein>
<dbReference type="SMART" id="SM00346">
    <property type="entry name" value="HTH_ICLR"/>
    <property type="match status" value="1"/>
</dbReference>
<dbReference type="PROSITE" id="PS51077">
    <property type="entry name" value="HTH_ICLR"/>
    <property type="match status" value="1"/>
</dbReference>
<dbReference type="EMBL" id="CP022423">
    <property type="protein sequence ID" value="ASM75903.1"/>
    <property type="molecule type" value="Genomic_DNA"/>
</dbReference>